<feature type="transmembrane region" description="Helical" evidence="8">
    <location>
        <begin position="410"/>
        <end position="433"/>
    </location>
</feature>
<feature type="transmembrane region" description="Helical" evidence="8">
    <location>
        <begin position="154"/>
        <end position="177"/>
    </location>
</feature>
<feature type="transmembrane region" description="Helical" evidence="8">
    <location>
        <begin position="284"/>
        <end position="306"/>
    </location>
</feature>
<dbReference type="NCBIfam" id="TIGR00879">
    <property type="entry name" value="SP"/>
    <property type="match status" value="1"/>
</dbReference>
<sequence length="481" mass="52746">MKQKTSFYLIGISLVSTIGGFLFGYDTAVISGSNSFLEKQFDLTPSMLGWVVSSALLGTLLGCIISGSITDRYGRKKTLIVAALCLTISALGSMFPPQFLGDMETHHWFSADSGFAFKFLIVARIIGGIGVGVTSVVAPIYISELTLPEKRGKMVSLYQLSITLGILLAFLVDWLILNNAGDAAGVVSGEKISLWNWLFVEELWRGMFGTEIPIALLFLVLLFFVPESPRWAFNKGEKDKAMRTMIMIGGKIQAEAQMNEMLKVENTETGGIRNLFRPSLRRPLLIGIFLPMFSHLSGIAAIMYFAPNIINESIASVQSSFLGAVLVGLVNSIFTFVAIVNIEKYGRRKLLLIGVTGAFISLATVGVLFAVGSNLVIIALLFYVACFAFSYGPIVWVIISEIFPTNVRGFAVSIGSFSLMLTGFVVTLTNPILIEKIEASGTFFLYAALTLPAILFIWKFVPETKGKTLEEIERFWNENEK</sequence>
<dbReference type="PRINTS" id="PR00171">
    <property type="entry name" value="SUGRTRNSPORT"/>
</dbReference>
<dbReference type="PANTHER" id="PTHR48020:SF12">
    <property type="entry name" value="PROTON MYO-INOSITOL COTRANSPORTER"/>
    <property type="match status" value="1"/>
</dbReference>
<accession>A0ABS0TMI1</accession>
<keyword evidence="5 8" id="KW-1133">Transmembrane helix</keyword>
<comment type="subcellular location">
    <subcellularLocation>
        <location evidence="1">Membrane</location>
        <topology evidence="1">Multi-pass membrane protein</topology>
    </subcellularLocation>
</comment>
<feature type="transmembrane region" description="Helical" evidence="8">
    <location>
        <begin position="377"/>
        <end position="398"/>
    </location>
</feature>
<evidence type="ECO:0000256" key="5">
    <source>
        <dbReference type="ARBA" id="ARBA00022989"/>
    </source>
</evidence>
<dbReference type="PROSITE" id="PS50850">
    <property type="entry name" value="MFS"/>
    <property type="match status" value="1"/>
</dbReference>
<proteinExistence type="inferred from homology"/>
<keyword evidence="6 8" id="KW-0472">Membrane</keyword>
<evidence type="ECO:0000256" key="2">
    <source>
        <dbReference type="ARBA" id="ARBA00010992"/>
    </source>
</evidence>
<feature type="transmembrane region" description="Helical" evidence="8">
    <location>
        <begin position="115"/>
        <end position="142"/>
    </location>
</feature>
<evidence type="ECO:0000256" key="1">
    <source>
        <dbReference type="ARBA" id="ARBA00004141"/>
    </source>
</evidence>
<dbReference type="InterPro" id="IPR050814">
    <property type="entry name" value="Myo-inositol_Transporter"/>
</dbReference>
<comment type="caution">
    <text evidence="10">The sequence shown here is derived from an EMBL/GenBank/DDBJ whole genome shotgun (WGS) entry which is preliminary data.</text>
</comment>
<dbReference type="Proteomes" id="UP000635665">
    <property type="component" value="Unassembled WGS sequence"/>
</dbReference>
<feature type="transmembrane region" description="Helical" evidence="8">
    <location>
        <begin position="47"/>
        <end position="66"/>
    </location>
</feature>
<dbReference type="RefSeq" id="WP_198639373.1">
    <property type="nucleotide sequence ID" value="NZ_JAEHNY010000015.1"/>
</dbReference>
<evidence type="ECO:0000313" key="11">
    <source>
        <dbReference type="Proteomes" id="UP000635665"/>
    </source>
</evidence>
<dbReference type="InterPro" id="IPR020846">
    <property type="entry name" value="MFS_dom"/>
</dbReference>
<feature type="transmembrane region" description="Helical" evidence="8">
    <location>
        <begin position="78"/>
        <end position="95"/>
    </location>
</feature>
<name>A0ABS0TMI1_9FLAO</name>
<feature type="transmembrane region" description="Helical" evidence="8">
    <location>
        <begin position="7"/>
        <end position="27"/>
    </location>
</feature>
<dbReference type="Pfam" id="PF00083">
    <property type="entry name" value="Sugar_tr"/>
    <property type="match status" value="1"/>
</dbReference>
<dbReference type="PANTHER" id="PTHR48020">
    <property type="entry name" value="PROTON MYO-INOSITOL COTRANSPORTER"/>
    <property type="match status" value="1"/>
</dbReference>
<feature type="transmembrane region" description="Helical" evidence="8">
    <location>
        <begin position="318"/>
        <end position="338"/>
    </location>
</feature>
<feature type="transmembrane region" description="Helical" evidence="8">
    <location>
        <begin position="439"/>
        <end position="458"/>
    </location>
</feature>
<reference evidence="10 11" key="1">
    <citation type="submission" date="2020-12" db="EMBL/GenBank/DDBJ databases">
        <title>Salegentibacter orientalis sp. nov., isolated from costal sediment.</title>
        <authorList>
            <person name="Lian F.-B."/>
        </authorList>
    </citation>
    <scope>NUCLEOTIDE SEQUENCE [LARGE SCALE GENOMIC DNA]</scope>
    <source>
        <strain evidence="10 11">F60176</strain>
    </source>
</reference>
<keyword evidence="3 7" id="KW-0813">Transport</keyword>
<dbReference type="Gene3D" id="1.20.1250.20">
    <property type="entry name" value="MFS general substrate transporter like domains"/>
    <property type="match status" value="2"/>
</dbReference>
<keyword evidence="11" id="KW-1185">Reference proteome</keyword>
<evidence type="ECO:0000256" key="7">
    <source>
        <dbReference type="RuleBase" id="RU003346"/>
    </source>
</evidence>
<organism evidence="10 11">
    <name type="scientific">Salegentibacter maritimus</name>
    <dbReference type="NCBI Taxonomy" id="2794347"/>
    <lineage>
        <taxon>Bacteria</taxon>
        <taxon>Pseudomonadati</taxon>
        <taxon>Bacteroidota</taxon>
        <taxon>Flavobacteriia</taxon>
        <taxon>Flavobacteriales</taxon>
        <taxon>Flavobacteriaceae</taxon>
        <taxon>Salegentibacter</taxon>
    </lineage>
</organism>
<protein>
    <submittedName>
        <fullName evidence="10">Sugar porter family MFS transporter</fullName>
    </submittedName>
</protein>
<evidence type="ECO:0000256" key="8">
    <source>
        <dbReference type="SAM" id="Phobius"/>
    </source>
</evidence>
<dbReference type="PROSITE" id="PS00217">
    <property type="entry name" value="SUGAR_TRANSPORT_2"/>
    <property type="match status" value="1"/>
</dbReference>
<feature type="transmembrane region" description="Helical" evidence="8">
    <location>
        <begin position="350"/>
        <end position="371"/>
    </location>
</feature>
<dbReference type="PROSITE" id="PS00216">
    <property type="entry name" value="SUGAR_TRANSPORT_1"/>
    <property type="match status" value="1"/>
</dbReference>
<evidence type="ECO:0000256" key="4">
    <source>
        <dbReference type="ARBA" id="ARBA00022692"/>
    </source>
</evidence>
<dbReference type="InterPro" id="IPR036259">
    <property type="entry name" value="MFS_trans_sf"/>
</dbReference>
<evidence type="ECO:0000313" key="10">
    <source>
        <dbReference type="EMBL" id="MBI6121239.1"/>
    </source>
</evidence>
<comment type="similarity">
    <text evidence="2 7">Belongs to the major facilitator superfamily. Sugar transporter (TC 2.A.1.1) family.</text>
</comment>
<evidence type="ECO:0000256" key="6">
    <source>
        <dbReference type="ARBA" id="ARBA00023136"/>
    </source>
</evidence>
<gene>
    <name evidence="10" type="ORF">I6U50_14530</name>
</gene>
<evidence type="ECO:0000256" key="3">
    <source>
        <dbReference type="ARBA" id="ARBA00022448"/>
    </source>
</evidence>
<keyword evidence="4 8" id="KW-0812">Transmembrane</keyword>
<feature type="domain" description="Major facilitator superfamily (MFS) profile" evidence="9">
    <location>
        <begin position="12"/>
        <end position="465"/>
    </location>
</feature>
<dbReference type="InterPro" id="IPR005828">
    <property type="entry name" value="MFS_sugar_transport-like"/>
</dbReference>
<evidence type="ECO:0000259" key="9">
    <source>
        <dbReference type="PROSITE" id="PS50850"/>
    </source>
</evidence>
<dbReference type="InterPro" id="IPR003663">
    <property type="entry name" value="Sugar/inositol_transpt"/>
</dbReference>
<feature type="transmembrane region" description="Helical" evidence="8">
    <location>
        <begin position="203"/>
        <end position="225"/>
    </location>
</feature>
<dbReference type="InterPro" id="IPR005829">
    <property type="entry name" value="Sugar_transporter_CS"/>
</dbReference>
<dbReference type="EMBL" id="JAEHNY010000015">
    <property type="protein sequence ID" value="MBI6121239.1"/>
    <property type="molecule type" value="Genomic_DNA"/>
</dbReference>
<dbReference type="SUPFAM" id="SSF103473">
    <property type="entry name" value="MFS general substrate transporter"/>
    <property type="match status" value="1"/>
</dbReference>